<evidence type="ECO:0000313" key="2">
    <source>
        <dbReference type="Proteomes" id="UP000014361"/>
    </source>
</evidence>
<proteinExistence type="predicted"/>
<reference evidence="1 2" key="1">
    <citation type="submission" date="2012-07" db="EMBL/GenBank/DDBJ databases">
        <title>The Genome Sequence of Fusobacterium sp. 4_8.</title>
        <authorList>
            <consortium name="The Broad Institute Genome Sequencing Platform"/>
            <person name="Earl A."/>
            <person name="Ward D."/>
            <person name="Feldgarden M."/>
            <person name="Gevers D."/>
            <person name="Sibley C.D."/>
            <person name="White A.P."/>
            <person name="Crowley S."/>
            <person name="Surette M."/>
            <person name="Strauss J.C."/>
            <person name="Ambrose C.E."/>
            <person name="Allen-Vercoe E."/>
            <person name="Walker B."/>
            <person name="Young S.K."/>
            <person name="Zeng Q."/>
            <person name="Gargeya S."/>
            <person name="Fitzgerald M."/>
            <person name="Haas B."/>
            <person name="Abouelleil A."/>
            <person name="Alvarado L."/>
            <person name="Arachchi H.M."/>
            <person name="Berlin A.M."/>
            <person name="Chapman S.B."/>
            <person name="Goldberg J."/>
            <person name="Griggs A."/>
            <person name="Gujja S."/>
            <person name="Hansen M."/>
            <person name="Howarth C."/>
            <person name="Imamovic A."/>
            <person name="Larimer J."/>
            <person name="McCowen C."/>
            <person name="Montmayeur A."/>
            <person name="Murphy C."/>
            <person name="Neiman D."/>
            <person name="Pearson M."/>
            <person name="Priest M."/>
            <person name="Roberts A."/>
            <person name="Saif S."/>
            <person name="Shea T."/>
            <person name="Sisk P."/>
            <person name="Sykes S."/>
            <person name="Wortman J."/>
            <person name="Nusbaum C."/>
            <person name="Birren B."/>
        </authorList>
    </citation>
    <scope>NUCLEOTIDE SEQUENCE [LARGE SCALE GENOMIC DNA]</scope>
    <source>
        <strain evidence="1 2">4_8</strain>
    </source>
</reference>
<dbReference type="KEGG" id="fus:HMPREF0409_01764"/>
<name>R9RDS4_9FUSO</name>
<evidence type="ECO:0000313" key="1">
    <source>
        <dbReference type="EMBL" id="AGM24383.1"/>
    </source>
</evidence>
<gene>
    <name evidence="1" type="ORF">HMPREF0409_01764</name>
</gene>
<dbReference type="EMBL" id="CP003723">
    <property type="protein sequence ID" value="AGM24383.1"/>
    <property type="molecule type" value="Genomic_DNA"/>
</dbReference>
<organism evidence="1 2">
    <name type="scientific">Fusobacterium animalis 4_8</name>
    <dbReference type="NCBI Taxonomy" id="469607"/>
    <lineage>
        <taxon>Bacteria</taxon>
        <taxon>Fusobacteriati</taxon>
        <taxon>Fusobacteriota</taxon>
        <taxon>Fusobacteriia</taxon>
        <taxon>Fusobacteriales</taxon>
        <taxon>Fusobacteriaceae</taxon>
        <taxon>Fusobacterium</taxon>
    </lineage>
</organism>
<protein>
    <submittedName>
        <fullName evidence="1">Uncharacterized protein</fullName>
    </submittedName>
</protein>
<accession>R9RDS4</accession>
<dbReference type="AlphaFoldDB" id="R9RDS4"/>
<dbReference type="Proteomes" id="UP000014361">
    <property type="component" value="Chromosome"/>
</dbReference>
<dbReference type="PATRIC" id="fig|469607.3.peg.1950"/>
<sequence length="119" mass="14368">MIKKLYIEIYNLEIEKRYEKILNIILDKEKLYLLKKNDCYIVNADSEAIKNLEIFKNMNFKEIDFYIFYVNYLSKKEYEDKKVLVGYNGVDGKKVTMSKFKEDINEIRDSGSTFRNYNI</sequence>
<dbReference type="HOGENOM" id="CLU_2057980_0_0_0"/>